<name>A0A450S796_9GAMM</name>
<reference evidence="1" key="1">
    <citation type="submission" date="2019-02" db="EMBL/GenBank/DDBJ databases">
        <authorList>
            <person name="Gruber-Vodicka R. H."/>
            <person name="Seah K. B. B."/>
        </authorList>
    </citation>
    <scope>NUCLEOTIDE SEQUENCE</scope>
    <source>
        <strain evidence="1">BECK_BZ163</strain>
    </source>
</reference>
<accession>A0A450S796</accession>
<proteinExistence type="predicted"/>
<dbReference type="SUPFAM" id="SSF52540">
    <property type="entry name" value="P-loop containing nucleoside triphosphate hydrolases"/>
    <property type="match status" value="1"/>
</dbReference>
<dbReference type="AlphaFoldDB" id="A0A450S796"/>
<dbReference type="InterPro" id="IPR027417">
    <property type="entry name" value="P-loop_NTPase"/>
</dbReference>
<organism evidence="1">
    <name type="scientific">Candidatus Kentrum sp. FM</name>
    <dbReference type="NCBI Taxonomy" id="2126340"/>
    <lineage>
        <taxon>Bacteria</taxon>
        <taxon>Pseudomonadati</taxon>
        <taxon>Pseudomonadota</taxon>
        <taxon>Gammaproteobacteria</taxon>
        <taxon>Candidatus Kentrum</taxon>
    </lineage>
</organism>
<evidence type="ECO:0008006" key="2">
    <source>
        <dbReference type="Google" id="ProtNLM"/>
    </source>
</evidence>
<dbReference type="EMBL" id="CAADEZ010000051">
    <property type="protein sequence ID" value="VFJ47733.1"/>
    <property type="molecule type" value="Genomic_DNA"/>
</dbReference>
<protein>
    <recommendedName>
        <fullName evidence="2">AAA domain-containing protein</fullName>
    </recommendedName>
</protein>
<sequence>MVGGRQLGKSSLLKALERRYRARADTDCYYLSLSDELLLPRLAREVGLPLDTDLNGFIAHVTASSRQGLAGTSARDGDKRQAGDGNRKLLFLIDEADAFVAAEAEHDYRTLRRLRSL</sequence>
<evidence type="ECO:0000313" key="1">
    <source>
        <dbReference type="EMBL" id="VFJ47733.1"/>
    </source>
</evidence>
<gene>
    <name evidence="1" type="ORF">BECKFM1743A_GA0114220_100511</name>
</gene>